<dbReference type="EMBL" id="CP006272">
    <property type="protein sequence ID" value="AGZ44244.1"/>
    <property type="molecule type" value="Genomic_DNA"/>
</dbReference>
<organism evidence="1 2">
    <name type="scientific">Actinoplanes friuliensis DSM 7358</name>
    <dbReference type="NCBI Taxonomy" id="1246995"/>
    <lineage>
        <taxon>Bacteria</taxon>
        <taxon>Bacillati</taxon>
        <taxon>Actinomycetota</taxon>
        <taxon>Actinomycetes</taxon>
        <taxon>Micromonosporales</taxon>
        <taxon>Micromonosporaceae</taxon>
        <taxon>Actinoplanes</taxon>
    </lineage>
</organism>
<dbReference type="HOGENOM" id="CLU_078449_0_0_11"/>
<proteinExistence type="predicted"/>
<dbReference type="KEGG" id="afs:AFR_29915"/>
<keyword evidence="2" id="KW-1185">Reference proteome</keyword>
<dbReference type="AlphaFoldDB" id="U5W525"/>
<protein>
    <submittedName>
        <fullName evidence="1">Uncharacterized protein</fullName>
    </submittedName>
</protein>
<sequence>MAKRVVKSFGTGALVARAALTWIRSDPRAAQLERTNFHGRTVTLAGGPALAAGATIGAVVGSTSPAVAAAVFTAGATSGAVGFYDDIAGNRPEQKAAKGFAGHLGALREGRVTSGLVKIAGVGAAGLAGAALLAGDPGVRAHRGRRKGGAVRRATDVLLGAGVIAGTANLLNLLDLRPGRALKAGALIGTPLAVGRGAGVAAGTLGAGAALLPSDLGEDIMLGDSGANALGALLGVALAARTGPVGRAVALSVLAALTAASEKVSFTKVIQDTPWLRELDALGRRPAE</sequence>
<dbReference type="Proteomes" id="UP000017746">
    <property type="component" value="Chromosome"/>
</dbReference>
<dbReference type="RefSeq" id="WP_023560581.1">
    <property type="nucleotide sequence ID" value="NC_022657.1"/>
</dbReference>
<dbReference type="STRING" id="1246995.AFR_29915"/>
<dbReference type="PATRIC" id="fig|1246995.3.peg.6059"/>
<evidence type="ECO:0000313" key="2">
    <source>
        <dbReference type="Proteomes" id="UP000017746"/>
    </source>
</evidence>
<name>U5W525_9ACTN</name>
<gene>
    <name evidence="1" type="ORF">AFR_29915</name>
</gene>
<dbReference type="OrthoDB" id="2679245at2"/>
<evidence type="ECO:0000313" key="1">
    <source>
        <dbReference type="EMBL" id="AGZ44244.1"/>
    </source>
</evidence>
<accession>U5W525</accession>
<dbReference type="eggNOG" id="COG0472">
    <property type="taxonomic scope" value="Bacteria"/>
</dbReference>
<reference evidence="1 2" key="1">
    <citation type="journal article" date="2014" name="J. Biotechnol.">
        <title>Complete genome sequence of the actinobacterium Actinoplanes friuliensis HAG 010964, producer of the lipopeptide antibiotic friulimycin.</title>
        <authorList>
            <person name="Ruckert C."/>
            <person name="Szczepanowski R."/>
            <person name="Albersmeier A."/>
            <person name="Goesmann A."/>
            <person name="Fischer N."/>
            <person name="Steinkamper A."/>
            <person name="Puhler A."/>
            <person name="Biener R."/>
            <person name="Schwartz D."/>
            <person name="Kalinowski J."/>
        </authorList>
    </citation>
    <scope>NUCLEOTIDE SEQUENCE [LARGE SCALE GENOMIC DNA]</scope>
    <source>
        <strain evidence="1 2">DSM 7358</strain>
    </source>
</reference>